<dbReference type="RefSeq" id="WP_353109547.1">
    <property type="nucleotide sequence ID" value="NZ_APND01000001.1"/>
</dbReference>
<accession>A0ABV2AXT7</accession>
<dbReference type="SUPFAM" id="SSF55729">
    <property type="entry name" value="Acyl-CoA N-acyltransferases (Nat)"/>
    <property type="match status" value="1"/>
</dbReference>
<dbReference type="PROSITE" id="PS51186">
    <property type="entry name" value="GNAT"/>
    <property type="match status" value="1"/>
</dbReference>
<dbReference type="InterPro" id="IPR016181">
    <property type="entry name" value="Acyl_CoA_acyltransferase"/>
</dbReference>
<organism evidence="2 3">
    <name type="scientific">Salinisphaera dokdonensis CL-ES53</name>
    <dbReference type="NCBI Taxonomy" id="1304272"/>
    <lineage>
        <taxon>Bacteria</taxon>
        <taxon>Pseudomonadati</taxon>
        <taxon>Pseudomonadota</taxon>
        <taxon>Gammaproteobacteria</taxon>
        <taxon>Salinisphaerales</taxon>
        <taxon>Salinisphaeraceae</taxon>
        <taxon>Salinisphaera</taxon>
    </lineage>
</organism>
<evidence type="ECO:0000313" key="2">
    <source>
        <dbReference type="EMBL" id="MES1928460.1"/>
    </source>
</evidence>
<dbReference type="InterPro" id="IPR000182">
    <property type="entry name" value="GNAT_dom"/>
</dbReference>
<evidence type="ECO:0000313" key="3">
    <source>
        <dbReference type="Proteomes" id="UP001460888"/>
    </source>
</evidence>
<keyword evidence="3" id="KW-1185">Reference proteome</keyword>
<dbReference type="Pfam" id="PF00583">
    <property type="entry name" value="Acetyltransf_1"/>
    <property type="match status" value="1"/>
</dbReference>
<protein>
    <submittedName>
        <fullName evidence="2">Acetyltransferase (GNAT) family protein</fullName>
    </submittedName>
</protein>
<dbReference type="Gene3D" id="3.40.630.30">
    <property type="match status" value="1"/>
</dbReference>
<sequence>MGQLSYSRCSGAEIAPYVEELAALRIRVFRDFPYLYDGDVDYEREYLATYVNSPRSLAFLVHDDGALIGATTALPLSDEEPAFRQPLADAGFDVSMVFYFGESLLLPAYRGHGIGHRFFDEREAWARRVGDFSHACFCAVQRSADHPLRPTGYEPLDRFWHKRGFARRDDISAVYAWQDIDSDTETDKRLTFWLRALD</sequence>
<dbReference type="EMBL" id="APND01000001">
    <property type="protein sequence ID" value="MES1928460.1"/>
    <property type="molecule type" value="Genomic_DNA"/>
</dbReference>
<comment type="caution">
    <text evidence="2">The sequence shown here is derived from an EMBL/GenBank/DDBJ whole genome shotgun (WGS) entry which is preliminary data.</text>
</comment>
<feature type="domain" description="N-acetyltransferase" evidence="1">
    <location>
        <begin position="12"/>
        <end position="191"/>
    </location>
</feature>
<reference evidence="2 3" key="1">
    <citation type="submission" date="2013-03" db="EMBL/GenBank/DDBJ databases">
        <title>Salinisphaera dokdonensis CL-ES53 Genome Sequencing.</title>
        <authorList>
            <person name="Li C."/>
            <person name="Lai Q."/>
            <person name="Shao Z."/>
        </authorList>
    </citation>
    <scope>NUCLEOTIDE SEQUENCE [LARGE SCALE GENOMIC DNA]</scope>
    <source>
        <strain evidence="2 3">CL-ES53</strain>
    </source>
</reference>
<proteinExistence type="predicted"/>
<gene>
    <name evidence="2" type="ORF">SADO_04355</name>
</gene>
<name>A0ABV2AXT7_9GAMM</name>
<dbReference type="CDD" id="cd04301">
    <property type="entry name" value="NAT_SF"/>
    <property type="match status" value="1"/>
</dbReference>
<dbReference type="Proteomes" id="UP001460888">
    <property type="component" value="Unassembled WGS sequence"/>
</dbReference>
<evidence type="ECO:0000259" key="1">
    <source>
        <dbReference type="PROSITE" id="PS51186"/>
    </source>
</evidence>